<dbReference type="Proteomes" id="UP000198564">
    <property type="component" value="Unassembled WGS sequence"/>
</dbReference>
<sequence>MNIEKIAYHSGQVEPETLFVCIRGFETDGHKYAGMAIENGASALIVERFIENINIPQFLVEDGRIALAEMSDVFYNHPSRKMRLFGVTGTNGKTTITYMTDAVFEANDLNTGMIGTIMVKFKDKKVPSVLTTPESLDLQKYFVEMQNKGVSHVSMEVSSSALDLKRTNNVAFDVAAFTNIHRDHIELHGSFEAYFNAKASFIRNAKPGTITLLNIDEPLLGKLIDETEAQMVSFGIKNNSGTFHVSDIDMSNGFPSFTVIQNHPVKSLTQKEIYLDPFEIQLSVPGYYSIYNALTAIITGLVNDIPLGTVKSGIENFKGVERRFEILYEKDFMVIDDLLLNEDNIEASMNTLKNLNYSNIHFVHAVRGNRGVEVNRENAEKMAEWLPLMDISKVTLTASRSHVGELDQVSEAEIEAFASVMKKEHISVDFHYELQDAIASVVKKIKPNDILFITGAHGMDHGSRTTFEMLLKNKIGEDQEEMRRVLDALMNGIVQKNAVNVP</sequence>
<evidence type="ECO:0000259" key="8">
    <source>
        <dbReference type="Pfam" id="PF02875"/>
    </source>
</evidence>
<dbReference type="Pfam" id="PF02875">
    <property type="entry name" value="Mur_ligase_C"/>
    <property type="match status" value="1"/>
</dbReference>
<organism evidence="10 11">
    <name type="scientific">Alkalibacterium gilvum</name>
    <dbReference type="NCBI Taxonomy" id="1130080"/>
    <lineage>
        <taxon>Bacteria</taxon>
        <taxon>Bacillati</taxon>
        <taxon>Bacillota</taxon>
        <taxon>Bacilli</taxon>
        <taxon>Lactobacillales</taxon>
        <taxon>Carnobacteriaceae</taxon>
        <taxon>Alkalibacterium</taxon>
    </lineage>
</organism>
<keyword evidence="5" id="KW-0131">Cell cycle</keyword>
<evidence type="ECO:0000256" key="2">
    <source>
        <dbReference type="ARBA" id="ARBA00022618"/>
    </source>
</evidence>
<keyword evidence="2" id="KW-0132">Cell division</keyword>
<feature type="domain" description="Mur ligase N-terminal catalytic" evidence="7">
    <location>
        <begin position="3"/>
        <end position="53"/>
    </location>
</feature>
<dbReference type="GO" id="GO:0008360">
    <property type="term" value="P:regulation of cell shape"/>
    <property type="evidence" value="ECO:0007669"/>
    <property type="project" value="UniProtKB-KW"/>
</dbReference>
<evidence type="ECO:0000256" key="3">
    <source>
        <dbReference type="ARBA" id="ARBA00022960"/>
    </source>
</evidence>
<dbReference type="InterPro" id="IPR036565">
    <property type="entry name" value="Mur-like_cat_sf"/>
</dbReference>
<evidence type="ECO:0000256" key="6">
    <source>
        <dbReference type="ARBA" id="ARBA00023316"/>
    </source>
</evidence>
<accession>A0A1H6VE24</accession>
<protein>
    <submittedName>
        <fullName evidence="10">UDP-N-acetylmuramoylalanyl-D-glutamate--2,6-diaminopimelate ligase</fullName>
    </submittedName>
</protein>
<dbReference type="Gene3D" id="3.40.1390.10">
    <property type="entry name" value="MurE/MurF, N-terminal domain"/>
    <property type="match status" value="1"/>
</dbReference>
<dbReference type="Gene3D" id="3.40.1190.10">
    <property type="entry name" value="Mur-like, catalytic domain"/>
    <property type="match status" value="1"/>
</dbReference>
<evidence type="ECO:0000313" key="10">
    <source>
        <dbReference type="EMBL" id="SEI98435.1"/>
    </source>
</evidence>
<dbReference type="GO" id="GO:0016881">
    <property type="term" value="F:acid-amino acid ligase activity"/>
    <property type="evidence" value="ECO:0007669"/>
    <property type="project" value="InterPro"/>
</dbReference>
<comment type="pathway">
    <text evidence="1">Cell wall biogenesis; peptidoglycan biosynthesis.</text>
</comment>
<dbReference type="Gene3D" id="3.90.190.20">
    <property type="entry name" value="Mur ligase, C-terminal domain"/>
    <property type="match status" value="1"/>
</dbReference>
<evidence type="ECO:0000259" key="9">
    <source>
        <dbReference type="Pfam" id="PF08245"/>
    </source>
</evidence>
<dbReference type="SUPFAM" id="SSF63418">
    <property type="entry name" value="MurE/MurF N-terminal domain"/>
    <property type="match status" value="1"/>
</dbReference>
<dbReference type="AlphaFoldDB" id="A0A1H6VE24"/>
<dbReference type="InterPro" id="IPR036615">
    <property type="entry name" value="Mur_ligase_C_dom_sf"/>
</dbReference>
<keyword evidence="6" id="KW-0961">Cell wall biogenesis/degradation</keyword>
<feature type="domain" description="Mur ligase C-terminal" evidence="8">
    <location>
        <begin position="322"/>
        <end position="456"/>
    </location>
</feature>
<gene>
    <name evidence="10" type="ORF">SAMN04488113_14217</name>
</gene>
<dbReference type="GO" id="GO:0051301">
    <property type="term" value="P:cell division"/>
    <property type="evidence" value="ECO:0007669"/>
    <property type="project" value="UniProtKB-KW"/>
</dbReference>
<dbReference type="STRING" id="1130080.SAMN04488113_14217"/>
<dbReference type="RefSeq" id="WP_091636288.1">
    <property type="nucleotide sequence ID" value="NZ_FNYW01000042.1"/>
</dbReference>
<dbReference type="InterPro" id="IPR004101">
    <property type="entry name" value="Mur_ligase_C"/>
</dbReference>
<evidence type="ECO:0000259" key="7">
    <source>
        <dbReference type="Pfam" id="PF01225"/>
    </source>
</evidence>
<keyword evidence="4" id="KW-0573">Peptidoglycan synthesis</keyword>
<dbReference type="EMBL" id="FNYW01000042">
    <property type="protein sequence ID" value="SEI98435.1"/>
    <property type="molecule type" value="Genomic_DNA"/>
</dbReference>
<dbReference type="InterPro" id="IPR000713">
    <property type="entry name" value="Mur_ligase_N"/>
</dbReference>
<dbReference type="SUPFAM" id="SSF53244">
    <property type="entry name" value="MurD-like peptide ligases, peptide-binding domain"/>
    <property type="match status" value="1"/>
</dbReference>
<dbReference type="SUPFAM" id="SSF53623">
    <property type="entry name" value="MurD-like peptide ligases, catalytic domain"/>
    <property type="match status" value="1"/>
</dbReference>
<dbReference type="PANTHER" id="PTHR23135">
    <property type="entry name" value="MUR LIGASE FAMILY MEMBER"/>
    <property type="match status" value="1"/>
</dbReference>
<evidence type="ECO:0000256" key="4">
    <source>
        <dbReference type="ARBA" id="ARBA00022984"/>
    </source>
</evidence>
<dbReference type="GO" id="GO:0009252">
    <property type="term" value="P:peptidoglycan biosynthetic process"/>
    <property type="evidence" value="ECO:0007669"/>
    <property type="project" value="UniProtKB-KW"/>
</dbReference>
<keyword evidence="10" id="KW-0436">Ligase</keyword>
<reference evidence="11" key="1">
    <citation type="submission" date="2016-10" db="EMBL/GenBank/DDBJ databases">
        <authorList>
            <person name="Varghese N."/>
            <person name="Submissions S."/>
        </authorList>
    </citation>
    <scope>NUCLEOTIDE SEQUENCE [LARGE SCALE GENOMIC DNA]</scope>
    <source>
        <strain evidence="11">DSM 25751</strain>
    </source>
</reference>
<dbReference type="InterPro" id="IPR035911">
    <property type="entry name" value="MurE/MurF_N"/>
</dbReference>
<evidence type="ECO:0000256" key="1">
    <source>
        <dbReference type="ARBA" id="ARBA00004752"/>
    </source>
</evidence>
<keyword evidence="11" id="KW-1185">Reference proteome</keyword>
<feature type="domain" description="Mur ligase central" evidence="9">
    <location>
        <begin position="87"/>
        <end position="299"/>
    </location>
</feature>
<dbReference type="GO" id="GO:0005524">
    <property type="term" value="F:ATP binding"/>
    <property type="evidence" value="ECO:0007669"/>
    <property type="project" value="InterPro"/>
</dbReference>
<evidence type="ECO:0000313" key="11">
    <source>
        <dbReference type="Proteomes" id="UP000198564"/>
    </source>
</evidence>
<name>A0A1H6VE24_9LACT</name>
<keyword evidence="3" id="KW-0133">Cell shape</keyword>
<evidence type="ECO:0000256" key="5">
    <source>
        <dbReference type="ARBA" id="ARBA00023306"/>
    </source>
</evidence>
<dbReference type="Pfam" id="PF08245">
    <property type="entry name" value="Mur_ligase_M"/>
    <property type="match status" value="1"/>
</dbReference>
<proteinExistence type="predicted"/>
<dbReference type="PANTHER" id="PTHR23135:SF4">
    <property type="entry name" value="UDP-N-ACETYLMURAMOYL-L-ALANYL-D-GLUTAMATE--2,6-DIAMINOPIMELATE LIGASE MURE HOMOLOG, CHLOROPLASTIC"/>
    <property type="match status" value="1"/>
</dbReference>
<dbReference type="InterPro" id="IPR013221">
    <property type="entry name" value="Mur_ligase_cen"/>
</dbReference>
<dbReference type="Pfam" id="PF01225">
    <property type="entry name" value="Mur_ligase"/>
    <property type="match status" value="1"/>
</dbReference>
<dbReference type="GO" id="GO:0071555">
    <property type="term" value="P:cell wall organization"/>
    <property type="evidence" value="ECO:0007669"/>
    <property type="project" value="UniProtKB-KW"/>
</dbReference>